<keyword evidence="2 6" id="KW-1133">Transmembrane helix</keyword>
<evidence type="ECO:0000313" key="7">
    <source>
        <dbReference type="EMBL" id="CAK9204714.1"/>
    </source>
</evidence>
<feature type="transmembrane region" description="Helical" evidence="6">
    <location>
        <begin position="86"/>
        <end position="109"/>
    </location>
</feature>
<evidence type="ECO:0000313" key="8">
    <source>
        <dbReference type="Proteomes" id="UP001497512"/>
    </source>
</evidence>
<dbReference type="InterPro" id="IPR036640">
    <property type="entry name" value="ABC1_TM_sf"/>
</dbReference>
<keyword evidence="4" id="KW-0175">Coiled coil</keyword>
<evidence type="ECO:0000256" key="1">
    <source>
        <dbReference type="ARBA" id="ARBA00022692"/>
    </source>
</evidence>
<reference evidence="7" key="1">
    <citation type="submission" date="2024-02" db="EMBL/GenBank/DDBJ databases">
        <authorList>
            <consortium name="ELIXIR-Norway"/>
            <consortium name="Elixir Norway"/>
        </authorList>
    </citation>
    <scope>NUCLEOTIDE SEQUENCE</scope>
</reference>
<evidence type="ECO:0000256" key="2">
    <source>
        <dbReference type="ARBA" id="ARBA00022989"/>
    </source>
</evidence>
<evidence type="ECO:0000256" key="3">
    <source>
        <dbReference type="ARBA" id="ARBA00023136"/>
    </source>
</evidence>
<feature type="region of interest" description="Disordered" evidence="5">
    <location>
        <begin position="1"/>
        <end position="36"/>
    </location>
</feature>
<keyword evidence="8" id="KW-1185">Reference proteome</keyword>
<dbReference type="EMBL" id="OZ019906">
    <property type="protein sequence ID" value="CAK9204714.1"/>
    <property type="molecule type" value="Genomic_DNA"/>
</dbReference>
<dbReference type="Gene3D" id="1.20.1560.10">
    <property type="entry name" value="ABC transporter type 1, transmembrane domain"/>
    <property type="match status" value="1"/>
</dbReference>
<name>A0ABP0TTM7_9BRYO</name>
<keyword evidence="3 6" id="KW-0472">Membrane</keyword>
<feature type="coiled-coil region" evidence="4">
    <location>
        <begin position="42"/>
        <end position="69"/>
    </location>
</feature>
<proteinExistence type="predicted"/>
<dbReference type="Proteomes" id="UP001497512">
    <property type="component" value="Chromosome 14"/>
</dbReference>
<sequence length="126" mass="14012">MGQLVAEETAKRGELQDAQAKEGLKQHEAGGDYDDGEMVLQQKRLSGAIAAAKKKKDQLMKKLHKKENKKTVPYYTLYKYVDWIDVVLMLVGSLAAVVNGLILPAMFLIQTKVNHSPTNCTPESPR</sequence>
<keyword evidence="1 6" id="KW-0812">Transmembrane</keyword>
<evidence type="ECO:0000256" key="6">
    <source>
        <dbReference type="SAM" id="Phobius"/>
    </source>
</evidence>
<gene>
    <name evidence="7" type="ORF">CSSPTR1EN2_LOCUS7524</name>
</gene>
<protein>
    <submittedName>
        <fullName evidence="7">Uncharacterized protein</fullName>
    </submittedName>
</protein>
<accession>A0ABP0TTM7</accession>
<evidence type="ECO:0000256" key="5">
    <source>
        <dbReference type="SAM" id="MobiDB-lite"/>
    </source>
</evidence>
<organism evidence="7 8">
    <name type="scientific">Sphagnum troendelagicum</name>
    <dbReference type="NCBI Taxonomy" id="128251"/>
    <lineage>
        <taxon>Eukaryota</taxon>
        <taxon>Viridiplantae</taxon>
        <taxon>Streptophyta</taxon>
        <taxon>Embryophyta</taxon>
        <taxon>Bryophyta</taxon>
        <taxon>Sphagnophytina</taxon>
        <taxon>Sphagnopsida</taxon>
        <taxon>Sphagnales</taxon>
        <taxon>Sphagnaceae</taxon>
        <taxon>Sphagnum</taxon>
    </lineage>
</organism>
<feature type="compositionally biased region" description="Basic and acidic residues" evidence="5">
    <location>
        <begin position="8"/>
        <end position="30"/>
    </location>
</feature>
<evidence type="ECO:0000256" key="4">
    <source>
        <dbReference type="SAM" id="Coils"/>
    </source>
</evidence>